<comment type="caution">
    <text evidence="8">The sequence shown here is derived from an EMBL/GenBank/DDBJ whole genome shotgun (WGS) entry which is preliminary data.</text>
</comment>
<gene>
    <name evidence="8" type="ORF">FJZ00_11245</name>
</gene>
<comment type="similarity">
    <text evidence="2">Belongs to the multi antimicrobial extrusion (MATE) (TC 2.A.66.1) family.</text>
</comment>
<name>A0A938BP09_9BACT</name>
<accession>A0A938BP09</accession>
<dbReference type="InterPro" id="IPR050222">
    <property type="entry name" value="MATE_MdtK"/>
</dbReference>
<feature type="compositionally biased region" description="Basic residues" evidence="6">
    <location>
        <begin position="244"/>
        <end position="257"/>
    </location>
</feature>
<keyword evidence="4" id="KW-0813">Transport</keyword>
<dbReference type="Proteomes" id="UP000703893">
    <property type="component" value="Unassembled WGS sequence"/>
</dbReference>
<evidence type="ECO:0000256" key="4">
    <source>
        <dbReference type="ARBA" id="ARBA00022448"/>
    </source>
</evidence>
<feature type="transmembrane region" description="Helical" evidence="7">
    <location>
        <begin position="48"/>
        <end position="69"/>
    </location>
</feature>
<dbReference type="AlphaFoldDB" id="A0A938BP09"/>
<dbReference type="PANTHER" id="PTHR43298">
    <property type="entry name" value="MULTIDRUG RESISTANCE PROTEIN NORM-RELATED"/>
    <property type="match status" value="1"/>
</dbReference>
<evidence type="ECO:0000256" key="5">
    <source>
        <dbReference type="ARBA" id="ARBA00031636"/>
    </source>
</evidence>
<evidence type="ECO:0000256" key="2">
    <source>
        <dbReference type="ARBA" id="ARBA00010199"/>
    </source>
</evidence>
<keyword evidence="7" id="KW-0812">Transmembrane</keyword>
<evidence type="ECO:0000256" key="7">
    <source>
        <dbReference type="SAM" id="Phobius"/>
    </source>
</evidence>
<evidence type="ECO:0000313" key="9">
    <source>
        <dbReference type="Proteomes" id="UP000703893"/>
    </source>
</evidence>
<proteinExistence type="inferred from homology"/>
<evidence type="ECO:0000256" key="3">
    <source>
        <dbReference type="ARBA" id="ARBA00020268"/>
    </source>
</evidence>
<keyword evidence="7" id="KW-1133">Transmembrane helix</keyword>
<dbReference type="Pfam" id="PF01554">
    <property type="entry name" value="MatE"/>
    <property type="match status" value="1"/>
</dbReference>
<dbReference type="EMBL" id="VGJX01000692">
    <property type="protein sequence ID" value="MBM3275720.1"/>
    <property type="molecule type" value="Genomic_DNA"/>
</dbReference>
<feature type="transmembrane region" description="Helical" evidence="7">
    <location>
        <begin position="184"/>
        <end position="205"/>
    </location>
</feature>
<feature type="compositionally biased region" description="Low complexity" evidence="6">
    <location>
        <begin position="269"/>
        <end position="287"/>
    </location>
</feature>
<evidence type="ECO:0000256" key="6">
    <source>
        <dbReference type="SAM" id="MobiDB-lite"/>
    </source>
</evidence>
<dbReference type="GO" id="GO:0042910">
    <property type="term" value="F:xenobiotic transmembrane transporter activity"/>
    <property type="evidence" value="ECO:0007669"/>
    <property type="project" value="InterPro"/>
</dbReference>
<dbReference type="GO" id="GO:0015297">
    <property type="term" value="F:antiporter activity"/>
    <property type="evidence" value="ECO:0007669"/>
    <property type="project" value="InterPro"/>
</dbReference>
<comment type="function">
    <text evidence="1">Multidrug efflux pump.</text>
</comment>
<evidence type="ECO:0000256" key="1">
    <source>
        <dbReference type="ARBA" id="ARBA00003408"/>
    </source>
</evidence>
<feature type="transmembrane region" description="Helical" evidence="7">
    <location>
        <begin position="150"/>
        <end position="172"/>
    </location>
</feature>
<feature type="transmembrane region" description="Helical" evidence="7">
    <location>
        <begin position="110"/>
        <end position="130"/>
    </location>
</feature>
<keyword evidence="7" id="KW-0472">Membrane</keyword>
<evidence type="ECO:0000313" key="8">
    <source>
        <dbReference type="EMBL" id="MBM3275720.1"/>
    </source>
</evidence>
<feature type="region of interest" description="Disordered" evidence="6">
    <location>
        <begin position="244"/>
        <end position="287"/>
    </location>
</feature>
<feature type="transmembrane region" description="Helical" evidence="7">
    <location>
        <begin position="75"/>
        <end position="98"/>
    </location>
</feature>
<dbReference type="GO" id="GO:0005886">
    <property type="term" value="C:plasma membrane"/>
    <property type="evidence" value="ECO:0007669"/>
    <property type="project" value="TreeGrafter"/>
</dbReference>
<organism evidence="8 9">
    <name type="scientific">Candidatus Tanganyikabacteria bacterium</name>
    <dbReference type="NCBI Taxonomy" id="2961651"/>
    <lineage>
        <taxon>Bacteria</taxon>
        <taxon>Bacillati</taxon>
        <taxon>Candidatus Sericytochromatia</taxon>
        <taxon>Candidatus Tanganyikabacteria</taxon>
    </lineage>
</organism>
<sequence>MLGILWWFGRDKLAPTLRPWHRESVRLQPLVRMAAIGAPVAFQQWLEVAVFAAGAVAIGWISVTALAAHEIAINLAALTFMVPLGLSAAAAAMVGRAVGRGDLAAARRDAVAAIGVGVLFMAAAGALFLFSPEPLAALFVSDPAAREITVSLIMIAGVFQVFDGIQCVSAGVLRGAADTRVPMLLHLGGFWGIGAPLSLWLAFGAGLGPQGIWWGYVGSLGAVAVAQLLRVRWRLGSRILTNTRRRKRGRSPRRNQRRSGAGGGTIRSACCPRRPSPEAAPSTPTAG</sequence>
<protein>
    <recommendedName>
        <fullName evidence="3">Probable multidrug resistance protein NorM</fullName>
    </recommendedName>
    <alternativeName>
        <fullName evidence="5">Multidrug-efflux transporter</fullName>
    </alternativeName>
</protein>
<dbReference type="InterPro" id="IPR002528">
    <property type="entry name" value="MATE_fam"/>
</dbReference>
<feature type="transmembrane region" description="Helical" evidence="7">
    <location>
        <begin position="211"/>
        <end position="229"/>
    </location>
</feature>
<dbReference type="PANTHER" id="PTHR43298:SF2">
    <property type="entry name" value="FMN_FAD EXPORTER YEEO-RELATED"/>
    <property type="match status" value="1"/>
</dbReference>
<reference evidence="8 9" key="1">
    <citation type="submission" date="2019-03" db="EMBL/GenBank/DDBJ databases">
        <title>Lake Tanganyika Metagenome-Assembled Genomes (MAGs).</title>
        <authorList>
            <person name="Tran P."/>
        </authorList>
    </citation>
    <scope>NUCLEOTIDE SEQUENCE [LARGE SCALE GENOMIC DNA]</scope>
    <source>
        <strain evidence="8">K_DeepCast_65m_m2_236</strain>
    </source>
</reference>